<evidence type="ECO:0000313" key="4">
    <source>
        <dbReference type="Proteomes" id="UP000256779"/>
    </source>
</evidence>
<gene>
    <name evidence="3" type="ORF">C7460_1266</name>
</gene>
<dbReference type="EMBL" id="QREG01000026">
    <property type="protein sequence ID" value="RED93167.1"/>
    <property type="molecule type" value="Genomic_DNA"/>
</dbReference>
<organism evidence="3 4">
    <name type="scientific">Marinoscillum furvescens DSM 4134</name>
    <dbReference type="NCBI Taxonomy" id="1122208"/>
    <lineage>
        <taxon>Bacteria</taxon>
        <taxon>Pseudomonadati</taxon>
        <taxon>Bacteroidota</taxon>
        <taxon>Cytophagia</taxon>
        <taxon>Cytophagales</taxon>
        <taxon>Reichenbachiellaceae</taxon>
        <taxon>Marinoscillum</taxon>
    </lineage>
</organism>
<comment type="caution">
    <text evidence="3">The sequence shown here is derived from an EMBL/GenBank/DDBJ whole genome shotgun (WGS) entry which is preliminary data.</text>
</comment>
<dbReference type="OrthoDB" id="1494800at2"/>
<feature type="region of interest" description="Disordered" evidence="1">
    <location>
        <begin position="1"/>
        <end position="26"/>
    </location>
</feature>
<keyword evidence="4" id="KW-1185">Reference proteome</keyword>
<feature type="transmembrane region" description="Helical" evidence="2">
    <location>
        <begin position="100"/>
        <end position="121"/>
    </location>
</feature>
<evidence type="ECO:0000256" key="1">
    <source>
        <dbReference type="SAM" id="MobiDB-lite"/>
    </source>
</evidence>
<dbReference type="AlphaFoldDB" id="A0A3D9KX02"/>
<evidence type="ECO:0000313" key="3">
    <source>
        <dbReference type="EMBL" id="RED93167.1"/>
    </source>
</evidence>
<dbReference type="Proteomes" id="UP000256779">
    <property type="component" value="Unassembled WGS sequence"/>
</dbReference>
<protein>
    <recommendedName>
        <fullName evidence="5">DUF2335 domain-containing protein</fullName>
    </recommendedName>
</protein>
<name>A0A3D9KX02_MARFU</name>
<proteinExistence type="predicted"/>
<dbReference type="RefSeq" id="WP_115869966.1">
    <property type="nucleotide sequence ID" value="NZ_QREG01000026.1"/>
</dbReference>
<keyword evidence="2" id="KW-1133">Transmembrane helix</keyword>
<keyword evidence="2" id="KW-0812">Transmembrane</keyword>
<feature type="transmembrane region" description="Helical" evidence="2">
    <location>
        <begin position="127"/>
        <end position="147"/>
    </location>
</feature>
<evidence type="ECO:0000256" key="2">
    <source>
        <dbReference type="SAM" id="Phobius"/>
    </source>
</evidence>
<accession>A0A3D9KX02</accession>
<sequence>MTNKPTPKKKQEESEESTTPAVPVPGKVNQILQELEIMSLHKGSRGNIDLSEFDKDQKDKLLDLMAKNEDNAIKFHTERTNAIKEIELARIASSGTNNKTLRYVLVGSLFLVVGLTVLILLFKENYFIPWLTFLTGFVGGTGAPRAINSLRKSDKSENPIQSESGE</sequence>
<evidence type="ECO:0008006" key="5">
    <source>
        <dbReference type="Google" id="ProtNLM"/>
    </source>
</evidence>
<reference evidence="3 4" key="1">
    <citation type="submission" date="2018-07" db="EMBL/GenBank/DDBJ databases">
        <title>Genomic Encyclopedia of Type Strains, Phase IV (KMG-IV): sequencing the most valuable type-strain genomes for metagenomic binning, comparative biology and taxonomic classification.</title>
        <authorList>
            <person name="Goeker M."/>
        </authorList>
    </citation>
    <scope>NUCLEOTIDE SEQUENCE [LARGE SCALE GENOMIC DNA]</scope>
    <source>
        <strain evidence="3 4">DSM 4134</strain>
    </source>
</reference>
<keyword evidence="2" id="KW-0472">Membrane</keyword>